<dbReference type="Proteomes" id="UP000663866">
    <property type="component" value="Unassembled WGS sequence"/>
</dbReference>
<proteinExistence type="predicted"/>
<dbReference type="EMBL" id="CAJOBG010099591">
    <property type="protein sequence ID" value="CAF4697257.1"/>
    <property type="molecule type" value="Genomic_DNA"/>
</dbReference>
<dbReference type="AlphaFoldDB" id="A0A821I9G2"/>
<protein>
    <submittedName>
        <fullName evidence="2">Uncharacterized protein</fullName>
    </submittedName>
</protein>
<evidence type="ECO:0000313" key="3">
    <source>
        <dbReference type="Proteomes" id="UP000663866"/>
    </source>
</evidence>
<keyword evidence="3" id="KW-1185">Reference proteome</keyword>
<reference evidence="2" key="1">
    <citation type="submission" date="2021-02" db="EMBL/GenBank/DDBJ databases">
        <authorList>
            <person name="Nowell W R."/>
        </authorList>
    </citation>
    <scope>NUCLEOTIDE SEQUENCE</scope>
</reference>
<evidence type="ECO:0000313" key="2">
    <source>
        <dbReference type="EMBL" id="CAF4697257.1"/>
    </source>
</evidence>
<feature type="region of interest" description="Disordered" evidence="1">
    <location>
        <begin position="1"/>
        <end position="21"/>
    </location>
</feature>
<sequence>MIRSGHHHDGGLAASEQHTKSIPIIEDRVDMITQQQVTSENEARALIS</sequence>
<name>A0A821I9G2_9BILA</name>
<organism evidence="2 3">
    <name type="scientific">Rotaria magnacalcarata</name>
    <dbReference type="NCBI Taxonomy" id="392030"/>
    <lineage>
        <taxon>Eukaryota</taxon>
        <taxon>Metazoa</taxon>
        <taxon>Spiralia</taxon>
        <taxon>Gnathifera</taxon>
        <taxon>Rotifera</taxon>
        <taxon>Eurotatoria</taxon>
        <taxon>Bdelloidea</taxon>
        <taxon>Philodinida</taxon>
        <taxon>Philodinidae</taxon>
        <taxon>Rotaria</taxon>
    </lineage>
</organism>
<comment type="caution">
    <text evidence="2">The sequence shown here is derived from an EMBL/GenBank/DDBJ whole genome shotgun (WGS) entry which is preliminary data.</text>
</comment>
<accession>A0A821I9G2</accession>
<feature type="non-terminal residue" evidence="2">
    <location>
        <position position="1"/>
    </location>
</feature>
<evidence type="ECO:0000256" key="1">
    <source>
        <dbReference type="SAM" id="MobiDB-lite"/>
    </source>
</evidence>
<gene>
    <name evidence="2" type="ORF">OVN521_LOCUS48271</name>
</gene>